<sequence>PQAPCILLFKQQHFPHADEHSWPKGLHRGRPQGQEAFVEMLCQMSLSAAPARSPSSHHLFYTQELDNILGIGLLIHTPGHSKKLGYNREEGDFP</sequence>
<reference evidence="1" key="4">
    <citation type="submission" date="2025-09" db="UniProtKB">
        <authorList>
            <consortium name="Ensembl"/>
        </authorList>
    </citation>
    <scope>IDENTIFICATION</scope>
    <source>
        <strain evidence="1">HNI</strain>
    </source>
</reference>
<protein>
    <submittedName>
        <fullName evidence="1">Uncharacterized protein</fullName>
    </submittedName>
</protein>
<reference evidence="1 2" key="2">
    <citation type="submission" date="2017-04" db="EMBL/GenBank/DDBJ databases">
        <title>CpG methylation of centromeres and impact of large insertions on vertebrate speciation.</title>
        <authorList>
            <person name="Ichikawa K."/>
            <person name="Yoshimura J."/>
            <person name="Morishita S."/>
        </authorList>
    </citation>
    <scope>NUCLEOTIDE SEQUENCE</scope>
    <source>
        <strain evidence="1 2">HNI</strain>
    </source>
</reference>
<name>A0A3P9M3V0_ORYLA</name>
<organism evidence="1 2">
    <name type="scientific">Oryzias latipes</name>
    <name type="common">Japanese rice fish</name>
    <name type="synonym">Japanese killifish</name>
    <dbReference type="NCBI Taxonomy" id="8090"/>
    <lineage>
        <taxon>Eukaryota</taxon>
        <taxon>Metazoa</taxon>
        <taxon>Chordata</taxon>
        <taxon>Craniata</taxon>
        <taxon>Vertebrata</taxon>
        <taxon>Euteleostomi</taxon>
        <taxon>Actinopterygii</taxon>
        <taxon>Neopterygii</taxon>
        <taxon>Teleostei</taxon>
        <taxon>Neoteleostei</taxon>
        <taxon>Acanthomorphata</taxon>
        <taxon>Ovalentaria</taxon>
        <taxon>Atherinomorphae</taxon>
        <taxon>Beloniformes</taxon>
        <taxon>Adrianichthyidae</taxon>
        <taxon>Oryziinae</taxon>
        <taxon>Oryzias</taxon>
    </lineage>
</organism>
<proteinExistence type="predicted"/>
<evidence type="ECO:0000313" key="1">
    <source>
        <dbReference type="Ensembl" id="ENSORLP00020027451.1"/>
    </source>
</evidence>
<accession>A0A3P9M3V0</accession>
<reference evidence="1" key="3">
    <citation type="submission" date="2025-08" db="UniProtKB">
        <authorList>
            <consortium name="Ensembl"/>
        </authorList>
    </citation>
    <scope>IDENTIFICATION</scope>
    <source>
        <strain evidence="1">HNI</strain>
    </source>
</reference>
<dbReference type="AlphaFoldDB" id="A0A3P9M3V0"/>
<dbReference type="Ensembl" id="ENSORLT00020016053.1">
    <property type="protein sequence ID" value="ENSORLP00020027451.1"/>
    <property type="gene ID" value="ENSORLG00020010413.1"/>
</dbReference>
<dbReference type="Proteomes" id="UP000265180">
    <property type="component" value="Chromosome 23"/>
</dbReference>
<reference key="1">
    <citation type="journal article" date="2007" name="Nature">
        <title>The medaka draft genome and insights into vertebrate genome evolution.</title>
        <authorList>
            <person name="Kasahara M."/>
            <person name="Naruse K."/>
            <person name="Sasaki S."/>
            <person name="Nakatani Y."/>
            <person name="Qu W."/>
            <person name="Ahsan B."/>
            <person name="Yamada T."/>
            <person name="Nagayasu Y."/>
            <person name="Doi K."/>
            <person name="Kasai Y."/>
            <person name="Jindo T."/>
            <person name="Kobayashi D."/>
            <person name="Shimada A."/>
            <person name="Toyoda A."/>
            <person name="Kuroki Y."/>
            <person name="Fujiyama A."/>
            <person name="Sasaki T."/>
            <person name="Shimizu A."/>
            <person name="Asakawa S."/>
            <person name="Shimizu N."/>
            <person name="Hashimoto S."/>
            <person name="Yang J."/>
            <person name="Lee Y."/>
            <person name="Matsushima K."/>
            <person name="Sugano S."/>
            <person name="Sakaizumi M."/>
            <person name="Narita T."/>
            <person name="Ohishi K."/>
            <person name="Haga S."/>
            <person name="Ohta F."/>
            <person name="Nomoto H."/>
            <person name="Nogata K."/>
            <person name="Morishita T."/>
            <person name="Endo T."/>
            <person name="Shin-I T."/>
            <person name="Takeda H."/>
            <person name="Morishita S."/>
            <person name="Kohara Y."/>
        </authorList>
    </citation>
    <scope>NUCLEOTIDE SEQUENCE [LARGE SCALE GENOMIC DNA]</scope>
    <source>
        <strain>Hd-rR</strain>
    </source>
</reference>
<evidence type="ECO:0000313" key="2">
    <source>
        <dbReference type="Proteomes" id="UP000265180"/>
    </source>
</evidence>